<dbReference type="AlphaFoldDB" id="A0A0E9UIH0"/>
<reference evidence="1" key="1">
    <citation type="submission" date="2014-11" db="EMBL/GenBank/DDBJ databases">
        <authorList>
            <person name="Amaro Gonzalez C."/>
        </authorList>
    </citation>
    <scope>NUCLEOTIDE SEQUENCE</scope>
</reference>
<evidence type="ECO:0000313" key="1">
    <source>
        <dbReference type="EMBL" id="JAH64753.1"/>
    </source>
</evidence>
<reference evidence="1" key="2">
    <citation type="journal article" date="2015" name="Fish Shellfish Immunol.">
        <title>Early steps in the European eel (Anguilla anguilla)-Vibrio vulnificus interaction in the gills: Role of the RtxA13 toxin.</title>
        <authorList>
            <person name="Callol A."/>
            <person name="Pajuelo D."/>
            <person name="Ebbesson L."/>
            <person name="Teles M."/>
            <person name="MacKenzie S."/>
            <person name="Amaro C."/>
        </authorList>
    </citation>
    <scope>NUCLEOTIDE SEQUENCE</scope>
</reference>
<accession>A0A0E9UIH0</accession>
<sequence>MGNSRLYQQGETIILFCH</sequence>
<name>A0A0E9UIH0_ANGAN</name>
<protein>
    <submittedName>
        <fullName evidence="1">Uncharacterized protein</fullName>
    </submittedName>
</protein>
<organism evidence="1">
    <name type="scientific">Anguilla anguilla</name>
    <name type="common">European freshwater eel</name>
    <name type="synonym">Muraena anguilla</name>
    <dbReference type="NCBI Taxonomy" id="7936"/>
    <lineage>
        <taxon>Eukaryota</taxon>
        <taxon>Metazoa</taxon>
        <taxon>Chordata</taxon>
        <taxon>Craniata</taxon>
        <taxon>Vertebrata</taxon>
        <taxon>Euteleostomi</taxon>
        <taxon>Actinopterygii</taxon>
        <taxon>Neopterygii</taxon>
        <taxon>Teleostei</taxon>
        <taxon>Anguilliformes</taxon>
        <taxon>Anguillidae</taxon>
        <taxon>Anguilla</taxon>
    </lineage>
</organism>
<proteinExistence type="predicted"/>
<dbReference type="EMBL" id="GBXM01043824">
    <property type="protein sequence ID" value="JAH64753.1"/>
    <property type="molecule type" value="Transcribed_RNA"/>
</dbReference>